<name>A0AAF6C1H0_MARPO</name>
<dbReference type="EMBL" id="AP019872">
    <property type="protein sequence ID" value="BBN18104.1"/>
    <property type="molecule type" value="Genomic_DNA"/>
</dbReference>
<dbReference type="PANTHER" id="PTHR14594:SF1">
    <property type="entry name" value="CENTROSOMAL PROTEIN OF 70 KDA"/>
    <property type="match status" value="1"/>
</dbReference>
<dbReference type="PANTHER" id="PTHR14594">
    <property type="entry name" value="CENTROSOMAL PROTEIN OF 70 KDA"/>
    <property type="match status" value="1"/>
</dbReference>
<evidence type="ECO:0000256" key="4">
    <source>
        <dbReference type="ARBA" id="ARBA00022490"/>
    </source>
</evidence>
<dbReference type="GO" id="GO:0070507">
    <property type="term" value="P:regulation of microtubule cytoskeleton organization"/>
    <property type="evidence" value="ECO:0007669"/>
    <property type="project" value="InterPro"/>
</dbReference>
<evidence type="ECO:0000256" key="1">
    <source>
        <dbReference type="ARBA" id="ARBA00004300"/>
    </source>
</evidence>
<reference evidence="12" key="1">
    <citation type="journal article" date="2020" name="Curr. Biol.">
        <title>Chromatin organization in early land plants reveals an ancestral association between H3K27me3, transposons, and constitutive heterochromatin.</title>
        <authorList>
            <person name="Montgomery S.A."/>
            <person name="Tanizawa Y."/>
            <person name="Galik B."/>
            <person name="Wang N."/>
            <person name="Ito T."/>
            <person name="Mochizuki T."/>
            <person name="Akimcheva S."/>
            <person name="Bowman J.L."/>
            <person name="Cognat V."/>
            <person name="Marechal-Drouard L."/>
            <person name="Ekker H."/>
            <person name="Hong S.F."/>
            <person name="Kohchi T."/>
            <person name="Lin S.S."/>
            <person name="Liu L.D."/>
            <person name="Nakamura Y."/>
            <person name="Valeeva L.R."/>
            <person name="Shakirov E.V."/>
            <person name="Shippen D.E."/>
            <person name="Wei W.L."/>
            <person name="Yagura M."/>
            <person name="Yamaoka S."/>
            <person name="Yamato K.T."/>
            <person name="Liu C."/>
            <person name="Berger F."/>
        </authorList>
    </citation>
    <scope>NUCLEOTIDE SEQUENCE [LARGE SCALE GENOMIC DNA]</scope>
    <source>
        <strain evidence="12">Tak-1</strain>
    </source>
</reference>
<evidence type="ECO:0000256" key="7">
    <source>
        <dbReference type="ARBA" id="ARBA00023212"/>
    </source>
</evidence>
<feature type="compositionally biased region" description="Polar residues" evidence="10">
    <location>
        <begin position="225"/>
        <end position="240"/>
    </location>
</feature>
<gene>
    <name evidence="11" type="ORF">Mp_7g19540</name>
</gene>
<feature type="region of interest" description="Disordered" evidence="10">
    <location>
        <begin position="34"/>
        <end position="54"/>
    </location>
</feature>
<evidence type="ECO:0000256" key="9">
    <source>
        <dbReference type="SAM" id="Coils"/>
    </source>
</evidence>
<feature type="region of interest" description="Disordered" evidence="10">
    <location>
        <begin position="283"/>
        <end position="315"/>
    </location>
</feature>
<feature type="coiled-coil region" evidence="9">
    <location>
        <begin position="489"/>
        <end position="534"/>
    </location>
</feature>
<accession>A0AAF6C1H0</accession>
<evidence type="ECO:0000256" key="3">
    <source>
        <dbReference type="ARBA" id="ARBA00018408"/>
    </source>
</evidence>
<organism evidence="11 12">
    <name type="scientific">Marchantia polymorpha subsp. ruderalis</name>
    <dbReference type="NCBI Taxonomy" id="1480154"/>
    <lineage>
        <taxon>Eukaryota</taxon>
        <taxon>Viridiplantae</taxon>
        <taxon>Streptophyta</taxon>
        <taxon>Embryophyta</taxon>
        <taxon>Marchantiophyta</taxon>
        <taxon>Marchantiopsida</taxon>
        <taxon>Marchantiidae</taxon>
        <taxon>Marchantiales</taxon>
        <taxon>Marchantiaceae</taxon>
        <taxon>Marchantia</taxon>
    </lineage>
</organism>
<feature type="compositionally biased region" description="Low complexity" evidence="10">
    <location>
        <begin position="41"/>
        <end position="51"/>
    </location>
</feature>
<evidence type="ECO:0000256" key="5">
    <source>
        <dbReference type="ARBA" id="ARBA00022803"/>
    </source>
</evidence>
<dbReference type="GO" id="GO:0043015">
    <property type="term" value="F:gamma-tubulin binding"/>
    <property type="evidence" value="ECO:0007669"/>
    <property type="project" value="InterPro"/>
</dbReference>
<dbReference type="Proteomes" id="UP001162541">
    <property type="component" value="Chromosome 7"/>
</dbReference>
<comment type="function">
    <text evidence="8">Plays a role in the organization of both preexisting and nascent microtubules in interphase cells. During mitosis, required for the organization and orientation of the mitotic spindle.</text>
</comment>
<keyword evidence="6 9" id="KW-0175">Coiled coil</keyword>
<dbReference type="InterPro" id="IPR037692">
    <property type="entry name" value="CEP70"/>
</dbReference>
<evidence type="ECO:0000256" key="10">
    <source>
        <dbReference type="SAM" id="MobiDB-lite"/>
    </source>
</evidence>
<feature type="coiled-coil region" evidence="9">
    <location>
        <begin position="561"/>
        <end position="621"/>
    </location>
</feature>
<proteinExistence type="predicted"/>
<evidence type="ECO:0000256" key="2">
    <source>
        <dbReference type="ARBA" id="ARBA00011832"/>
    </source>
</evidence>
<keyword evidence="5" id="KW-0802">TPR repeat</keyword>
<keyword evidence="4" id="KW-0963">Cytoplasm</keyword>
<evidence type="ECO:0000256" key="6">
    <source>
        <dbReference type="ARBA" id="ARBA00023054"/>
    </source>
</evidence>
<keyword evidence="7" id="KW-0206">Cytoskeleton</keyword>
<evidence type="ECO:0000313" key="11">
    <source>
        <dbReference type="EMBL" id="BBN18104.1"/>
    </source>
</evidence>
<sequence length="954" mass="107990">MEDLAHFIQSMSEKYGLLDAANEESREFLGLTGNKQNQECSSSAASNPNSNEDCPAQASSWEYLSIFISGQTLDNKANVVSPNVHVSPGPFHAGKESHIRACARMIDINEEPELESPLPTTSHVVIKEHDRDEVFTDKDSIIGIQQITPHEKDFSSIVTMSDYLQKVYCSKEGEKKDRLFDTEGLISTGELEDLTCRSGATSSREDSSSPLEDQKRNDEYHSRNMNECSQNGSTSFGSHQTEGENPESDRVKDSQGQFTAECATGSDKDMHHCSWNFDVADDQPKFEDSPTPKPRSISSNSKPNACATEKVQPRSRRQRGIVSSFVGLDDEADFGESIAFHELTVSSGESTPRSCQIESGESLKSKWIYINKILCDYGFSPLDNNCTIPSPETFDKIFDTLIDVVRNFARREKLVQELLAERELLRQEEQRTDQLTLKLESDIDTLRNKLAASEQRAELATAASEKTFAALRKEHQRLETSHASMLQRCSQLEHVCRAKERSLRKLQEKIQEAVRREQSQRSREKELYEKLKHKVAISQKAQGEIIESNFLLRDLKPACIVGIYERQRAANEAEMNHLREENSRLCKELREKENSLFSKAISAVEADQAELDQREQELIQQLTEVLETSQIENELIKKAPHCRQPEYRRNSALLPLAVNQTDELKKEKLNHDVHLKPNSAENKSSMLVLQRLQERKNHQLLQEISKKKLEYNRTSSNCQTGTATGCTSVNCQDMMQDICCKLKISDPVRITDAIDSLLKVVAAVPRMETFIDNVCEVVFNEGYMFLTSGENPRSVQQTPEAIPEILKLWLQQLQSSAELQQFKDSICAQLWERFDGKAEKHPINSRLAAASVKDLINIEREYLLTQQSYREAQTLLKAEPQKLLHRIIGHFQMLFEIPQLEGVMAVMNSVYIQISEYHNFARALCSMLGLPQDSGANSIISTVTGILNKVTNLS</sequence>
<feature type="coiled-coil region" evidence="9">
    <location>
        <begin position="408"/>
        <end position="463"/>
    </location>
</feature>
<dbReference type="GO" id="GO:0060271">
    <property type="term" value="P:cilium assembly"/>
    <property type="evidence" value="ECO:0007669"/>
    <property type="project" value="InterPro"/>
</dbReference>
<feature type="compositionally biased region" description="Basic and acidic residues" evidence="10">
    <location>
        <begin position="203"/>
        <end position="224"/>
    </location>
</feature>
<evidence type="ECO:0000313" key="12">
    <source>
        <dbReference type="Proteomes" id="UP001162541"/>
    </source>
</evidence>
<comment type="subunit">
    <text evidence="2">Directly interacts with tubulin-gamma; this interaction determines centrosomal localization.</text>
</comment>
<evidence type="ECO:0000256" key="8">
    <source>
        <dbReference type="ARBA" id="ARBA00025273"/>
    </source>
</evidence>
<dbReference type="AlphaFoldDB" id="A0AAF6C1H0"/>
<protein>
    <recommendedName>
        <fullName evidence="3">Centrosomal protein of 70 kDa</fullName>
    </recommendedName>
</protein>
<dbReference type="GO" id="GO:0005815">
    <property type="term" value="C:microtubule organizing center"/>
    <property type="evidence" value="ECO:0007669"/>
    <property type="project" value="TreeGrafter"/>
</dbReference>
<comment type="subcellular location">
    <subcellularLocation>
        <location evidence="1">Cytoplasm</location>
        <location evidence="1">Cytoskeleton</location>
        <location evidence="1">Microtubule organizing center</location>
        <location evidence="1">Centrosome</location>
    </subcellularLocation>
</comment>
<feature type="region of interest" description="Disordered" evidence="10">
    <location>
        <begin position="195"/>
        <end position="256"/>
    </location>
</feature>